<evidence type="ECO:0000256" key="1">
    <source>
        <dbReference type="SAM" id="MobiDB-lite"/>
    </source>
</evidence>
<evidence type="ECO:0000313" key="3">
    <source>
        <dbReference type="Proteomes" id="UP000797356"/>
    </source>
</evidence>
<dbReference type="PANTHER" id="PTHR33130">
    <property type="entry name" value="PUTATIVE (DUF1639)-RELATED"/>
    <property type="match status" value="1"/>
</dbReference>
<dbReference type="Pfam" id="PF07797">
    <property type="entry name" value="DUF1639"/>
    <property type="match status" value="1"/>
</dbReference>
<reference evidence="2" key="1">
    <citation type="journal article" date="2017" name="Gigascience">
        <title>The genome draft of coconut (Cocos nucifera).</title>
        <authorList>
            <person name="Xiao Y."/>
            <person name="Xu P."/>
            <person name="Fan H."/>
            <person name="Baudouin L."/>
            <person name="Xia W."/>
            <person name="Bocs S."/>
            <person name="Xu J."/>
            <person name="Li Q."/>
            <person name="Guo A."/>
            <person name="Zhou L."/>
            <person name="Li J."/>
            <person name="Wu Y."/>
            <person name="Ma Z."/>
            <person name="Armero A."/>
            <person name="Issali A.E."/>
            <person name="Liu N."/>
            <person name="Peng M."/>
            <person name="Yang Y."/>
        </authorList>
    </citation>
    <scope>NUCLEOTIDE SEQUENCE</scope>
    <source>
        <tissue evidence="2">Spear leaf of Hainan Tall coconut</tissue>
    </source>
</reference>
<feature type="region of interest" description="Disordered" evidence="1">
    <location>
        <begin position="1"/>
        <end position="38"/>
    </location>
</feature>
<dbReference type="AlphaFoldDB" id="A0A8K0NBT5"/>
<accession>A0A8K0NBT5</accession>
<feature type="compositionally biased region" description="Basic and acidic residues" evidence="1">
    <location>
        <begin position="11"/>
        <end position="23"/>
    </location>
</feature>
<dbReference type="EMBL" id="CM017885">
    <property type="protein sequence ID" value="KAG1368141.1"/>
    <property type="molecule type" value="Genomic_DNA"/>
</dbReference>
<comment type="caution">
    <text evidence="2">The sequence shown here is derived from an EMBL/GenBank/DDBJ whole genome shotgun (WGS) entry which is preliminary data.</text>
</comment>
<feature type="compositionally biased region" description="Low complexity" evidence="1">
    <location>
        <begin position="24"/>
        <end position="38"/>
    </location>
</feature>
<evidence type="ECO:0000313" key="2">
    <source>
        <dbReference type="EMBL" id="KAG1368141.1"/>
    </source>
</evidence>
<dbReference type="Proteomes" id="UP000797356">
    <property type="component" value="Chromosome 14"/>
</dbReference>
<sequence>MVIFATAASSENRRRPDEPKAAKPESPSPSLSRSLPQSRLHNFSFPTLSWGSQRLLRCMKLPAGSNGEIAESPASGAREEPRAVTKRSPPLFSSPERKTSRRTVSRILEPKEREAGGEENAEESSAVAAAARPWNLRSRRAACVASLEIGRGRNNFSSSAFSPSPLLLEKSGMAKSPEPRSEVLEKGERRKFSVSLTSEEVEQDFLALKGMKPPRRPKKRAKIVQKQLDVRGFLKKHPCSVFFYHLTAIIDPNVVNS</sequence>
<dbReference type="OrthoDB" id="769821at2759"/>
<dbReference type="PANTHER" id="PTHR33130:SF43">
    <property type="entry name" value="OS01G0688600 PROTEIN"/>
    <property type="match status" value="1"/>
</dbReference>
<gene>
    <name evidence="2" type="ORF">COCNU_14G006090</name>
</gene>
<organism evidence="2 3">
    <name type="scientific">Cocos nucifera</name>
    <name type="common">Coconut palm</name>
    <dbReference type="NCBI Taxonomy" id="13894"/>
    <lineage>
        <taxon>Eukaryota</taxon>
        <taxon>Viridiplantae</taxon>
        <taxon>Streptophyta</taxon>
        <taxon>Embryophyta</taxon>
        <taxon>Tracheophyta</taxon>
        <taxon>Spermatophyta</taxon>
        <taxon>Magnoliopsida</taxon>
        <taxon>Liliopsida</taxon>
        <taxon>Arecaceae</taxon>
        <taxon>Arecoideae</taxon>
        <taxon>Cocoseae</taxon>
        <taxon>Attaleinae</taxon>
        <taxon>Cocos</taxon>
    </lineage>
</organism>
<dbReference type="InterPro" id="IPR012438">
    <property type="entry name" value="DUF1639"/>
</dbReference>
<feature type="region of interest" description="Disordered" evidence="1">
    <location>
        <begin position="64"/>
        <end position="130"/>
    </location>
</feature>
<keyword evidence="3" id="KW-1185">Reference proteome</keyword>
<protein>
    <submittedName>
        <fullName evidence="2">Uncharacterized protein</fullName>
    </submittedName>
</protein>
<reference evidence="2" key="2">
    <citation type="submission" date="2019-07" db="EMBL/GenBank/DDBJ databases">
        <authorList>
            <person name="Yang Y."/>
            <person name="Bocs S."/>
            <person name="Baudouin L."/>
        </authorList>
    </citation>
    <scope>NUCLEOTIDE SEQUENCE</scope>
    <source>
        <tissue evidence="2">Spear leaf of Hainan Tall coconut</tissue>
    </source>
</reference>
<name>A0A8K0NBT5_COCNU</name>
<proteinExistence type="predicted"/>